<evidence type="ECO:0000259" key="5">
    <source>
        <dbReference type="Pfam" id="PF00501"/>
    </source>
</evidence>
<accession>A0ABY7NJZ6</accession>
<protein>
    <submittedName>
        <fullName evidence="7">Long-chain-fatty-acid--CoA ligase</fullName>
        <ecNumber evidence="7">6.2.1.3</ecNumber>
    </submittedName>
</protein>
<dbReference type="InterPro" id="IPR025110">
    <property type="entry name" value="AMP-bd_C"/>
</dbReference>
<comment type="similarity">
    <text evidence="1">Belongs to the ATP-dependent AMP-binding enzyme family.</text>
</comment>
<dbReference type="Pfam" id="PF00501">
    <property type="entry name" value="AMP-binding"/>
    <property type="match status" value="1"/>
</dbReference>
<keyword evidence="3" id="KW-0276">Fatty acid metabolism</keyword>
<dbReference type="Pfam" id="PF13193">
    <property type="entry name" value="AMP-binding_C"/>
    <property type="match status" value="1"/>
</dbReference>
<dbReference type="Proteomes" id="UP001210865">
    <property type="component" value="Chromosome"/>
</dbReference>
<name>A0ABY7NJZ6_9SPHN</name>
<evidence type="ECO:0000256" key="3">
    <source>
        <dbReference type="ARBA" id="ARBA00022832"/>
    </source>
</evidence>
<evidence type="ECO:0000313" key="8">
    <source>
        <dbReference type="Proteomes" id="UP001210865"/>
    </source>
</evidence>
<dbReference type="Gene3D" id="3.40.50.12780">
    <property type="entry name" value="N-terminal domain of ligase-like"/>
    <property type="match status" value="1"/>
</dbReference>
<keyword evidence="4" id="KW-0443">Lipid metabolism</keyword>
<dbReference type="RefSeq" id="WP_270076499.1">
    <property type="nucleotide sequence ID" value="NZ_CP115174.1"/>
</dbReference>
<dbReference type="SUPFAM" id="SSF56801">
    <property type="entry name" value="Acetyl-CoA synthetase-like"/>
    <property type="match status" value="1"/>
</dbReference>
<feature type="domain" description="AMP-dependent synthetase/ligase" evidence="5">
    <location>
        <begin position="32"/>
        <end position="401"/>
    </location>
</feature>
<reference evidence="7 8" key="1">
    <citation type="submission" date="2022-12" db="EMBL/GenBank/DDBJ databases">
        <title>Sphingomonas abieness sp. nov., an endophytic bacterium isolated from Abies koreana.</title>
        <authorList>
            <person name="Jiang L."/>
            <person name="Lee J."/>
        </authorList>
    </citation>
    <scope>NUCLEOTIDE SEQUENCE [LARGE SCALE GENOMIC DNA]</scope>
    <source>
        <strain evidence="8">PAMB 00755</strain>
    </source>
</reference>
<evidence type="ECO:0000256" key="2">
    <source>
        <dbReference type="ARBA" id="ARBA00022598"/>
    </source>
</evidence>
<keyword evidence="8" id="KW-1185">Reference proteome</keyword>
<evidence type="ECO:0000259" key="6">
    <source>
        <dbReference type="Pfam" id="PF13193"/>
    </source>
</evidence>
<evidence type="ECO:0000256" key="1">
    <source>
        <dbReference type="ARBA" id="ARBA00006432"/>
    </source>
</evidence>
<evidence type="ECO:0000256" key="4">
    <source>
        <dbReference type="ARBA" id="ARBA00023098"/>
    </source>
</evidence>
<dbReference type="EC" id="6.2.1.3" evidence="7"/>
<sequence length="559" mass="60335">MPLRIAERAPEAHDFPLTIGHLLDAALISSGDQEIVYRDQSRYTYRAFRGRLGRLASLLAGLGAEQGMTIAMMDWDSHRYLEAYFAVPMMGAVLQTVNVRLSPQQVAYTLNHAGAEILVVHHDFFPLVDAILPMLPKVKAVVAIMDGSDGALPAYAKGEYEALSAAASPDFPFVDFDENAVATTFYTTGTTGDPKGVCFTHRQLVLHTLAANAPFGVTRARGLGVDDVYMPLTPMFHVHAWGIPYVATMLGIKQVYPGRYEPKMICDLHQAEGVTFSHCVPTIVQMVIAVADQTGAKLDGWHMIIGGSALTQALWREGRQRRLSLIAGYGMSETAPMIAICHDRPGADGSEEAEMAALTMAGVPVPLVSARIVDADMNPLPHDGQARGELVLRAPWLTPCYTGNPEASEQLWRGGWMHTQDVASIDAQGYIQIRDRLKDVIKTGGEWIDSLTLEDLIAGTPCVAEVAVIGVADARWGERPIAVIAPAAGIVPTLEAINAPLAAAVARGEISRYALLDRIELVDTLPKTSVGKIDKKALRARFAQQPATMPTGKMLSAAV</sequence>
<dbReference type="NCBIfam" id="NF004837">
    <property type="entry name" value="PRK06187.1"/>
    <property type="match status" value="1"/>
</dbReference>
<organism evidence="7 8">
    <name type="scientific">Sphingomonas abietis</name>
    <dbReference type="NCBI Taxonomy" id="3012344"/>
    <lineage>
        <taxon>Bacteria</taxon>
        <taxon>Pseudomonadati</taxon>
        <taxon>Pseudomonadota</taxon>
        <taxon>Alphaproteobacteria</taxon>
        <taxon>Sphingomonadales</taxon>
        <taxon>Sphingomonadaceae</taxon>
        <taxon>Sphingomonas</taxon>
    </lineage>
</organism>
<dbReference type="PANTHER" id="PTHR43859:SF4">
    <property type="entry name" value="BUTANOATE--COA LIGASE AAE1-RELATED"/>
    <property type="match status" value="1"/>
</dbReference>
<dbReference type="InterPro" id="IPR000873">
    <property type="entry name" value="AMP-dep_synth/lig_dom"/>
</dbReference>
<dbReference type="PANTHER" id="PTHR43859">
    <property type="entry name" value="ACYL-ACTIVATING ENZYME"/>
    <property type="match status" value="1"/>
</dbReference>
<proteinExistence type="inferred from homology"/>
<dbReference type="GO" id="GO:0004467">
    <property type="term" value="F:long-chain fatty acid-CoA ligase activity"/>
    <property type="evidence" value="ECO:0007669"/>
    <property type="project" value="UniProtKB-EC"/>
</dbReference>
<dbReference type="InterPro" id="IPR045851">
    <property type="entry name" value="AMP-bd_C_sf"/>
</dbReference>
<evidence type="ECO:0000313" key="7">
    <source>
        <dbReference type="EMBL" id="WBO21851.1"/>
    </source>
</evidence>
<dbReference type="Gene3D" id="3.30.300.30">
    <property type="match status" value="1"/>
</dbReference>
<gene>
    <name evidence="7" type="ORF">PBT88_17040</name>
</gene>
<dbReference type="InterPro" id="IPR042099">
    <property type="entry name" value="ANL_N_sf"/>
</dbReference>
<dbReference type="EMBL" id="CP115174">
    <property type="protein sequence ID" value="WBO21851.1"/>
    <property type="molecule type" value="Genomic_DNA"/>
</dbReference>
<keyword evidence="2 7" id="KW-0436">Ligase</keyword>
<feature type="domain" description="AMP-binding enzyme C-terminal" evidence="6">
    <location>
        <begin position="453"/>
        <end position="532"/>
    </location>
</feature>